<keyword evidence="2" id="KW-1185">Reference proteome</keyword>
<evidence type="ECO:0000313" key="1">
    <source>
        <dbReference type="EMBL" id="GGY76258.1"/>
    </source>
</evidence>
<dbReference type="EMBL" id="BMXV01000005">
    <property type="protein sequence ID" value="GGY76258.1"/>
    <property type="molecule type" value="Genomic_DNA"/>
</dbReference>
<dbReference type="RefSeq" id="WP_189576826.1">
    <property type="nucleotide sequence ID" value="NZ_BMXV01000005.1"/>
</dbReference>
<sequence length="114" mass="12980">MECPSITNLTLGKRDVETLEQIRKKIRNMDMISMILPAGAMMNIFMKNNTVGAAYNISTFEWQGFANAMANIPSVKRGFIQRAAGLRAMEESITYQQKQFWRAVYYGCDVEEAL</sequence>
<gene>
    <name evidence="1" type="ORF">GCM10007071_24600</name>
</gene>
<evidence type="ECO:0000313" key="2">
    <source>
        <dbReference type="Proteomes" id="UP000601597"/>
    </source>
</evidence>
<reference evidence="2" key="1">
    <citation type="journal article" date="2019" name="Int. J. Syst. Evol. Microbiol.">
        <title>The Global Catalogue of Microorganisms (GCM) 10K type strain sequencing project: providing services to taxonomists for standard genome sequencing and annotation.</title>
        <authorList>
            <consortium name="The Broad Institute Genomics Platform"/>
            <consortium name="The Broad Institute Genome Sequencing Center for Infectious Disease"/>
            <person name="Wu L."/>
            <person name="Ma J."/>
        </authorList>
    </citation>
    <scope>NUCLEOTIDE SEQUENCE [LARGE SCALE GENOMIC DNA]</scope>
    <source>
        <strain evidence="2">KCTC 22280</strain>
    </source>
</reference>
<comment type="caution">
    <text evidence="1">The sequence shown here is derived from an EMBL/GenBank/DDBJ whole genome shotgun (WGS) entry which is preliminary data.</text>
</comment>
<proteinExistence type="predicted"/>
<protein>
    <recommendedName>
        <fullName evidence="3">Extracellular solute-binding protein, family 7</fullName>
    </recommendedName>
</protein>
<name>A0ABQ3B5S3_9GAMM</name>
<organism evidence="1 2">
    <name type="scientific">Marinobacter zhanjiangensis</name>
    <dbReference type="NCBI Taxonomy" id="578215"/>
    <lineage>
        <taxon>Bacteria</taxon>
        <taxon>Pseudomonadati</taxon>
        <taxon>Pseudomonadota</taxon>
        <taxon>Gammaproteobacteria</taxon>
        <taxon>Pseudomonadales</taxon>
        <taxon>Marinobacteraceae</taxon>
        <taxon>Marinobacter</taxon>
    </lineage>
</organism>
<evidence type="ECO:0008006" key="3">
    <source>
        <dbReference type="Google" id="ProtNLM"/>
    </source>
</evidence>
<dbReference type="Proteomes" id="UP000601597">
    <property type="component" value="Unassembled WGS sequence"/>
</dbReference>
<accession>A0ABQ3B5S3</accession>